<comment type="caution">
    <text evidence="1">The sequence shown here is derived from an EMBL/GenBank/DDBJ whole genome shotgun (WGS) entry which is preliminary data.</text>
</comment>
<proteinExistence type="predicted"/>
<name>A0ACB8BXG9_9AGAM</name>
<protein>
    <submittedName>
        <fullName evidence="1">Uncharacterized protein</fullName>
    </submittedName>
</protein>
<accession>A0ACB8BXG9</accession>
<dbReference type="EMBL" id="MU266334">
    <property type="protein sequence ID" value="KAH7930187.1"/>
    <property type="molecule type" value="Genomic_DNA"/>
</dbReference>
<organism evidence="1 2">
    <name type="scientific">Leucogyrophana mollusca</name>
    <dbReference type="NCBI Taxonomy" id="85980"/>
    <lineage>
        <taxon>Eukaryota</taxon>
        <taxon>Fungi</taxon>
        <taxon>Dikarya</taxon>
        <taxon>Basidiomycota</taxon>
        <taxon>Agaricomycotina</taxon>
        <taxon>Agaricomycetes</taxon>
        <taxon>Agaricomycetidae</taxon>
        <taxon>Boletales</taxon>
        <taxon>Boletales incertae sedis</taxon>
        <taxon>Leucogyrophana</taxon>
    </lineage>
</organism>
<sequence length="1395" mass="146357">MRANLSVNDLYVQVVIADADKVAEEATIEAEAIPADKVADVPESTHADDNTAAEAPDAAANNVDVIDDDAVVPEASDSVDVVEEPATAEATVGSEGVAEDSSPTDDLTKPSDETDALPAEEVEEREEIVVDIINADEVAREAPEVKPADISAIAADLEAEADSPETSLEAEVPAASLPSEPITGEHVISDAVPAPIEVAESEIIDIEETPSFAENEELPPVIAQESAPVEEVAEAKEVIPEEVFIADDSTPAVEEREVVVEESSAPVDVSVEDAAPIAGEPADIQEVLQVTDAAPQISSEDVVEQPTDVVEIEAAPVIDSEAAEELNVVEAVVESGVEGAGETEASDQEAEGLQTDVTEAILVEEDSVTAPEDEAVVVPEPLEATEELTPAPVVVEQTSEPTEEPIDSTEIKTTEEVAEIVHVESSDVAESQDDPVATTESVEEVEVVDVPADPEPAVVTEETSTPELDTLAAVDDVQVPEAEESPSGELEAVVDIEQLSTEITSEEVIAKEDAEPTALTGTEDAPAKELEVVEGFGTDNAAAEEDHATISTDAIAVAQPEDLVVDSETPLDAADSAAAPALEDAVVEITQTEPEPEQEPALEPTNIAVEDTLIGPEDSPADVEEPIVEPDVTEAAVAAEPQEDEKLTVTEAEPEVITPAVEVEDAALGASVYTIVVESDEPAVPVDSAEVADQPIAEVEVPQEPTPVTEPEAAEDVTYISHADVPPVDTTDAEDQEPAAVADTNEPAEQSAAEESTPAVESEAVSAESLQIDDSVVIESVVAASVLAASLADDHTPTDTEGALPVDTEVAASEATPIPITISADVVDAGIAPEVVASDAVSNEDETEEIETGSFISPQEAGESATSQPEEASPELLVPTEIERPRSPWTPSYSVITQGSTTSLDVVETKEEEQNESEAAPETSEVVAEAVESAAESQDVPTVTIDTQVLHDEPEAVSELASSVEIQETTIERSPSLGPAEQEEARPASPWTPSYSVTTQGNTLQHDAELDELEQLPASVADLPASQTPTPADEVTEAVSETTEIVTITEDATAAVEPEASAEPEVTVPEADSEAVSAQEPETDASQVVEPEAVPVKDAEAAVPEVEVEVATVQEETTVTELVEDQQTISHETEDAEEDVIDHSSFIVEDESSATADRPEVQVDVEHLTPQEESVIERPRSPWTPSYSVTRQGPGEPEEEEKELAELEQLPSSVAEASVDESVPSVVVTDETAATSSDEGTTPESASEPDIKQTEDHPADNQEVAAADVHEEASDDVPQTFPIPSEAHKLGQKPSVHRLSAVDELSASNSPSLQIEIPTSNASSRKRHESTTSSRFFPGGWFSTSPKVPEGGRTSLEIAAGEFISKAPGETTPTTAIPSAVEEDKEKKSRWCTIM</sequence>
<evidence type="ECO:0000313" key="1">
    <source>
        <dbReference type="EMBL" id="KAH7930187.1"/>
    </source>
</evidence>
<dbReference type="Proteomes" id="UP000790709">
    <property type="component" value="Unassembled WGS sequence"/>
</dbReference>
<evidence type="ECO:0000313" key="2">
    <source>
        <dbReference type="Proteomes" id="UP000790709"/>
    </source>
</evidence>
<keyword evidence="2" id="KW-1185">Reference proteome</keyword>
<reference evidence="1" key="1">
    <citation type="journal article" date="2021" name="New Phytol.">
        <title>Evolutionary innovations through gain and loss of genes in the ectomycorrhizal Boletales.</title>
        <authorList>
            <person name="Wu G."/>
            <person name="Miyauchi S."/>
            <person name="Morin E."/>
            <person name="Kuo A."/>
            <person name="Drula E."/>
            <person name="Varga T."/>
            <person name="Kohler A."/>
            <person name="Feng B."/>
            <person name="Cao Y."/>
            <person name="Lipzen A."/>
            <person name="Daum C."/>
            <person name="Hundley H."/>
            <person name="Pangilinan J."/>
            <person name="Johnson J."/>
            <person name="Barry K."/>
            <person name="LaButti K."/>
            <person name="Ng V."/>
            <person name="Ahrendt S."/>
            <person name="Min B."/>
            <person name="Choi I.G."/>
            <person name="Park H."/>
            <person name="Plett J.M."/>
            <person name="Magnuson J."/>
            <person name="Spatafora J.W."/>
            <person name="Nagy L.G."/>
            <person name="Henrissat B."/>
            <person name="Grigoriev I.V."/>
            <person name="Yang Z.L."/>
            <person name="Xu J."/>
            <person name="Martin F.M."/>
        </authorList>
    </citation>
    <scope>NUCLEOTIDE SEQUENCE</scope>
    <source>
        <strain evidence="1">KUC20120723A-06</strain>
    </source>
</reference>
<gene>
    <name evidence="1" type="ORF">BV22DRAFT_80986</name>
</gene>